<dbReference type="PRINTS" id="PR00344">
    <property type="entry name" value="BCTRLSENSOR"/>
</dbReference>
<keyword evidence="13" id="KW-0902">Two-component regulatory system</keyword>
<comment type="subcellular location">
    <subcellularLocation>
        <location evidence="3">Cell membrane</location>
    </subcellularLocation>
    <subcellularLocation>
        <location evidence="2">Membrane</location>
        <topology evidence="2">Multi-pass membrane protein</topology>
    </subcellularLocation>
</comment>
<dbReference type="GO" id="GO:0005886">
    <property type="term" value="C:plasma membrane"/>
    <property type="evidence" value="ECO:0007669"/>
    <property type="project" value="UniProtKB-SubCell"/>
</dbReference>
<dbReference type="AlphaFoldDB" id="A0A1Y3QT86"/>
<dbReference type="FunFam" id="3.30.565.10:FF:000023">
    <property type="entry name" value="PAS domain-containing sensor histidine kinase"/>
    <property type="match status" value="1"/>
</dbReference>
<dbReference type="GO" id="GO:0005524">
    <property type="term" value="F:ATP binding"/>
    <property type="evidence" value="ECO:0007669"/>
    <property type="project" value="UniProtKB-KW"/>
</dbReference>
<evidence type="ECO:0000256" key="4">
    <source>
        <dbReference type="ARBA" id="ARBA00012438"/>
    </source>
</evidence>
<keyword evidence="6" id="KW-0597">Phosphoprotein</keyword>
<keyword evidence="12 15" id="KW-1133">Transmembrane helix</keyword>
<evidence type="ECO:0000256" key="6">
    <source>
        <dbReference type="ARBA" id="ARBA00022553"/>
    </source>
</evidence>
<gene>
    <name evidence="18" type="ORF">B5G41_10155</name>
</gene>
<dbReference type="InterPro" id="IPR003594">
    <property type="entry name" value="HATPase_dom"/>
</dbReference>
<dbReference type="SMART" id="SM00304">
    <property type="entry name" value="HAMP"/>
    <property type="match status" value="1"/>
</dbReference>
<sequence>MKLRYRLTLGIGFLFALIVLLGVQSVGYVRHLSMASKEILADNYNSLHYAKDMLQSLDRISQDSASRKALIRSLSLQRENITEVNEREITAALDSKITALTDSVTDSELKLIRDDLYRIMELNMASIHMKSSDTAVSATDAMWSLAIVSALCALLAMIFLIRFPAIVLRPIDKLKQGITQIANHNYDQRLDFGDNREFGEVAQSFNDMAAKLDEYRRSSLDDLMTAKKRIEAIVNTLHEPIVGLGPDRKLLFMNREALSVLNLREDVLGRNAAEVALSNDLLRRLVRDLYESNKENDKEPLKIYADNKESYFQVENTPLYITPVGGTEQQFIGNLIVLSNVTKYKELDSAKTNFISTVSHEMKTPISSILMSLQLLNDTRLGKLNDEQKQLVSSIKDSSDRLLNITGELLNMTQVESGKLKLIPKIVKPIELIDYAVHATQVLAERFHCFVEIDYPDKISKLFVDNEKIAWVITNLLSNAIHHSPEKSRVIVGAVQREKAVEIYVRDFGRGIDPRYHKSIFERYFRVPGTKVQGSGLGLAISKEFVEAHGGTISVESQVNEGSRFSILLPA</sequence>
<dbReference type="GO" id="GO:0007234">
    <property type="term" value="P:osmosensory signaling via phosphorelay pathway"/>
    <property type="evidence" value="ECO:0007669"/>
    <property type="project" value="TreeGrafter"/>
</dbReference>
<dbReference type="GO" id="GO:0030295">
    <property type="term" value="F:protein kinase activator activity"/>
    <property type="evidence" value="ECO:0007669"/>
    <property type="project" value="TreeGrafter"/>
</dbReference>
<dbReference type="EC" id="2.7.13.3" evidence="4"/>
<evidence type="ECO:0000256" key="13">
    <source>
        <dbReference type="ARBA" id="ARBA00023012"/>
    </source>
</evidence>
<dbReference type="SUPFAM" id="SSF55874">
    <property type="entry name" value="ATPase domain of HSP90 chaperone/DNA topoisomerase II/histidine kinase"/>
    <property type="match status" value="1"/>
</dbReference>
<dbReference type="SUPFAM" id="SSF55785">
    <property type="entry name" value="PYP-like sensor domain (PAS domain)"/>
    <property type="match status" value="1"/>
</dbReference>
<dbReference type="InterPro" id="IPR035965">
    <property type="entry name" value="PAS-like_dom_sf"/>
</dbReference>
<evidence type="ECO:0000259" key="17">
    <source>
        <dbReference type="PROSITE" id="PS50885"/>
    </source>
</evidence>
<dbReference type="SUPFAM" id="SSF158472">
    <property type="entry name" value="HAMP domain-like"/>
    <property type="match status" value="1"/>
</dbReference>
<dbReference type="GO" id="GO:0000155">
    <property type="term" value="F:phosphorelay sensor kinase activity"/>
    <property type="evidence" value="ECO:0007669"/>
    <property type="project" value="InterPro"/>
</dbReference>
<evidence type="ECO:0000256" key="15">
    <source>
        <dbReference type="SAM" id="Phobius"/>
    </source>
</evidence>
<dbReference type="Proteomes" id="UP000195772">
    <property type="component" value="Unassembled WGS sequence"/>
</dbReference>
<dbReference type="InterPro" id="IPR050351">
    <property type="entry name" value="BphY/WalK/GraS-like"/>
</dbReference>
<dbReference type="RefSeq" id="WP_026318313.1">
    <property type="nucleotide sequence ID" value="NZ_AP025562.1"/>
</dbReference>
<feature type="domain" description="Histidine kinase" evidence="16">
    <location>
        <begin position="357"/>
        <end position="571"/>
    </location>
</feature>
<dbReference type="Pfam" id="PF00989">
    <property type="entry name" value="PAS"/>
    <property type="match status" value="1"/>
</dbReference>
<dbReference type="SMART" id="SM00091">
    <property type="entry name" value="PAS"/>
    <property type="match status" value="1"/>
</dbReference>
<dbReference type="InterPro" id="IPR013767">
    <property type="entry name" value="PAS_fold"/>
</dbReference>
<dbReference type="InterPro" id="IPR036890">
    <property type="entry name" value="HATPase_C_sf"/>
</dbReference>
<dbReference type="Gene3D" id="3.30.450.20">
    <property type="entry name" value="PAS domain"/>
    <property type="match status" value="1"/>
</dbReference>
<dbReference type="InterPro" id="IPR000014">
    <property type="entry name" value="PAS"/>
</dbReference>
<dbReference type="PANTHER" id="PTHR42878">
    <property type="entry name" value="TWO-COMPONENT HISTIDINE KINASE"/>
    <property type="match status" value="1"/>
</dbReference>
<comment type="caution">
    <text evidence="18">The sequence shown here is derived from an EMBL/GenBank/DDBJ whole genome shotgun (WGS) entry which is preliminary data.</text>
</comment>
<evidence type="ECO:0000256" key="9">
    <source>
        <dbReference type="ARBA" id="ARBA00022741"/>
    </source>
</evidence>
<evidence type="ECO:0000259" key="16">
    <source>
        <dbReference type="PROSITE" id="PS50109"/>
    </source>
</evidence>
<comment type="catalytic activity">
    <reaction evidence="1">
        <text>ATP + protein L-histidine = ADP + protein N-phospho-L-histidine.</text>
        <dbReference type="EC" id="2.7.13.3"/>
    </reaction>
</comment>
<dbReference type="Gene3D" id="6.10.340.10">
    <property type="match status" value="1"/>
</dbReference>
<dbReference type="InterPro" id="IPR036097">
    <property type="entry name" value="HisK_dim/P_sf"/>
</dbReference>
<evidence type="ECO:0000256" key="2">
    <source>
        <dbReference type="ARBA" id="ARBA00004141"/>
    </source>
</evidence>
<dbReference type="SUPFAM" id="SSF47384">
    <property type="entry name" value="Homodimeric domain of signal transducing histidine kinase"/>
    <property type="match status" value="1"/>
</dbReference>
<dbReference type="InterPro" id="IPR003660">
    <property type="entry name" value="HAMP_dom"/>
</dbReference>
<dbReference type="eggNOG" id="COG5002">
    <property type="taxonomic scope" value="Bacteria"/>
</dbReference>
<feature type="transmembrane region" description="Helical" evidence="15">
    <location>
        <begin position="141"/>
        <end position="161"/>
    </location>
</feature>
<evidence type="ECO:0000256" key="14">
    <source>
        <dbReference type="ARBA" id="ARBA00023136"/>
    </source>
</evidence>
<evidence type="ECO:0000256" key="1">
    <source>
        <dbReference type="ARBA" id="ARBA00000085"/>
    </source>
</evidence>
<dbReference type="InterPro" id="IPR003661">
    <property type="entry name" value="HisK_dim/P_dom"/>
</dbReference>
<evidence type="ECO:0000256" key="11">
    <source>
        <dbReference type="ARBA" id="ARBA00022840"/>
    </source>
</evidence>
<reference evidence="19" key="1">
    <citation type="submission" date="2017-04" db="EMBL/GenBank/DDBJ databases">
        <title>Function of individual gut microbiota members based on whole genome sequencing of pure cultures obtained from chicken caecum.</title>
        <authorList>
            <person name="Medvecky M."/>
            <person name="Cejkova D."/>
            <person name="Polansky O."/>
            <person name="Karasova D."/>
            <person name="Kubasova T."/>
            <person name="Cizek A."/>
            <person name="Rychlik I."/>
        </authorList>
    </citation>
    <scope>NUCLEOTIDE SEQUENCE [LARGE SCALE GENOMIC DNA]</scope>
    <source>
        <strain evidence="19">An90</strain>
    </source>
</reference>
<keyword evidence="14 15" id="KW-0472">Membrane</keyword>
<keyword evidence="11" id="KW-0067">ATP-binding</keyword>
<keyword evidence="10 18" id="KW-0418">Kinase</keyword>
<organism evidence="18 19">
    <name type="scientific">Alistipes onderdonkii</name>
    <dbReference type="NCBI Taxonomy" id="328813"/>
    <lineage>
        <taxon>Bacteria</taxon>
        <taxon>Pseudomonadati</taxon>
        <taxon>Bacteroidota</taxon>
        <taxon>Bacteroidia</taxon>
        <taxon>Bacteroidales</taxon>
        <taxon>Rikenellaceae</taxon>
        <taxon>Alistipes</taxon>
    </lineage>
</organism>
<dbReference type="CDD" id="cd00082">
    <property type="entry name" value="HisKA"/>
    <property type="match status" value="1"/>
</dbReference>
<dbReference type="InterPro" id="IPR005467">
    <property type="entry name" value="His_kinase_dom"/>
</dbReference>
<evidence type="ECO:0000256" key="5">
    <source>
        <dbReference type="ARBA" id="ARBA00022475"/>
    </source>
</evidence>
<dbReference type="InterPro" id="IPR004358">
    <property type="entry name" value="Sig_transdc_His_kin-like_C"/>
</dbReference>
<dbReference type="GO" id="GO:0000156">
    <property type="term" value="F:phosphorelay response regulator activity"/>
    <property type="evidence" value="ECO:0007669"/>
    <property type="project" value="TreeGrafter"/>
</dbReference>
<accession>A0A1Y3QT86</accession>
<dbReference type="Pfam" id="PF00672">
    <property type="entry name" value="HAMP"/>
    <property type="match status" value="1"/>
</dbReference>
<evidence type="ECO:0000256" key="8">
    <source>
        <dbReference type="ARBA" id="ARBA00022692"/>
    </source>
</evidence>
<dbReference type="SMART" id="SM00388">
    <property type="entry name" value="HisKA"/>
    <property type="match status" value="1"/>
</dbReference>
<keyword evidence="7" id="KW-0808">Transferase</keyword>
<dbReference type="PROSITE" id="PS50885">
    <property type="entry name" value="HAMP"/>
    <property type="match status" value="1"/>
</dbReference>
<keyword evidence="5" id="KW-1003">Cell membrane</keyword>
<dbReference type="Pfam" id="PF00512">
    <property type="entry name" value="HisKA"/>
    <property type="match status" value="1"/>
</dbReference>
<evidence type="ECO:0000313" key="19">
    <source>
        <dbReference type="Proteomes" id="UP000195772"/>
    </source>
</evidence>
<evidence type="ECO:0000256" key="3">
    <source>
        <dbReference type="ARBA" id="ARBA00004236"/>
    </source>
</evidence>
<feature type="domain" description="HAMP" evidence="17">
    <location>
        <begin position="165"/>
        <end position="217"/>
    </location>
</feature>
<dbReference type="Gene3D" id="1.10.287.130">
    <property type="match status" value="1"/>
</dbReference>
<dbReference type="PROSITE" id="PS50109">
    <property type="entry name" value="HIS_KIN"/>
    <property type="match status" value="1"/>
</dbReference>
<dbReference type="FunFam" id="1.10.287.130:FF:000068">
    <property type="entry name" value="PAS domain-containing sensor histidine kinase"/>
    <property type="match status" value="1"/>
</dbReference>
<dbReference type="Pfam" id="PF02518">
    <property type="entry name" value="HATPase_c"/>
    <property type="match status" value="1"/>
</dbReference>
<keyword evidence="8 15" id="KW-0812">Transmembrane</keyword>
<evidence type="ECO:0000256" key="7">
    <source>
        <dbReference type="ARBA" id="ARBA00022679"/>
    </source>
</evidence>
<dbReference type="CDD" id="cd06225">
    <property type="entry name" value="HAMP"/>
    <property type="match status" value="1"/>
</dbReference>
<dbReference type="CDD" id="cd00075">
    <property type="entry name" value="HATPase"/>
    <property type="match status" value="1"/>
</dbReference>
<evidence type="ECO:0000313" key="18">
    <source>
        <dbReference type="EMBL" id="OUN02882.1"/>
    </source>
</evidence>
<dbReference type="Gene3D" id="3.30.565.10">
    <property type="entry name" value="Histidine kinase-like ATPase, C-terminal domain"/>
    <property type="match status" value="1"/>
</dbReference>
<dbReference type="EMBL" id="NFHB01000006">
    <property type="protein sequence ID" value="OUN02882.1"/>
    <property type="molecule type" value="Genomic_DNA"/>
</dbReference>
<proteinExistence type="predicted"/>
<dbReference type="GO" id="GO:0006355">
    <property type="term" value="P:regulation of DNA-templated transcription"/>
    <property type="evidence" value="ECO:0007669"/>
    <property type="project" value="InterPro"/>
</dbReference>
<evidence type="ECO:0000256" key="10">
    <source>
        <dbReference type="ARBA" id="ARBA00022777"/>
    </source>
</evidence>
<keyword evidence="9" id="KW-0547">Nucleotide-binding</keyword>
<name>A0A1Y3QT86_9BACT</name>
<dbReference type="PANTHER" id="PTHR42878:SF7">
    <property type="entry name" value="SENSOR HISTIDINE KINASE GLRK"/>
    <property type="match status" value="1"/>
</dbReference>
<protein>
    <recommendedName>
        <fullName evidence="4">histidine kinase</fullName>
        <ecNumber evidence="4">2.7.13.3</ecNumber>
    </recommendedName>
</protein>
<evidence type="ECO:0000256" key="12">
    <source>
        <dbReference type="ARBA" id="ARBA00022989"/>
    </source>
</evidence>
<dbReference type="SMART" id="SM00387">
    <property type="entry name" value="HATPase_c"/>
    <property type="match status" value="1"/>
</dbReference>
<dbReference type="OrthoDB" id="9813151at2"/>